<dbReference type="AlphaFoldDB" id="A0A0J1K0W7"/>
<organism evidence="2 3">
    <name type="scientific">Photobacterium ganghwense</name>
    <dbReference type="NCBI Taxonomy" id="320778"/>
    <lineage>
        <taxon>Bacteria</taxon>
        <taxon>Pseudomonadati</taxon>
        <taxon>Pseudomonadota</taxon>
        <taxon>Gammaproteobacteria</taxon>
        <taxon>Vibrionales</taxon>
        <taxon>Vibrionaceae</taxon>
        <taxon>Photobacterium</taxon>
    </lineage>
</organism>
<comment type="caution">
    <text evidence="2">The sequence shown here is derived from an EMBL/GenBank/DDBJ whole genome shotgun (WGS) entry which is preliminary data.</text>
</comment>
<dbReference type="PANTHER" id="PTHR43194:SF5">
    <property type="entry name" value="PIMELOYL-[ACYL-CARRIER PROTEIN] METHYL ESTER ESTERASE"/>
    <property type="match status" value="1"/>
</dbReference>
<dbReference type="RefSeq" id="WP_047886009.1">
    <property type="nucleotide sequence ID" value="NZ_LDOU01000015.1"/>
</dbReference>
<dbReference type="InterPro" id="IPR022742">
    <property type="entry name" value="Hydrolase_4"/>
</dbReference>
<dbReference type="InterPro" id="IPR050228">
    <property type="entry name" value="Carboxylesterase_BioH"/>
</dbReference>
<keyword evidence="3" id="KW-1185">Reference proteome</keyword>
<evidence type="ECO:0000313" key="2">
    <source>
        <dbReference type="EMBL" id="KLV08117.1"/>
    </source>
</evidence>
<dbReference type="STRING" id="320778.ABT57_14960"/>
<reference evidence="2 3" key="1">
    <citation type="submission" date="2015-05" db="EMBL/GenBank/DDBJ databases">
        <title>Photobacterium galathea sp. nov.</title>
        <authorList>
            <person name="Machado H."/>
            <person name="Gram L."/>
        </authorList>
    </citation>
    <scope>NUCLEOTIDE SEQUENCE [LARGE SCALE GENOMIC DNA]</scope>
    <source>
        <strain evidence="2 3">DSM 22954</strain>
    </source>
</reference>
<dbReference type="SUPFAM" id="SSF53474">
    <property type="entry name" value="alpha/beta-Hydrolases"/>
    <property type="match status" value="1"/>
</dbReference>
<accession>A0A0J1K0W7</accession>
<evidence type="ECO:0000259" key="1">
    <source>
        <dbReference type="Pfam" id="PF12146"/>
    </source>
</evidence>
<dbReference type="OrthoDB" id="9785847at2"/>
<evidence type="ECO:0000313" key="3">
    <source>
        <dbReference type="Proteomes" id="UP000035909"/>
    </source>
</evidence>
<dbReference type="EMBL" id="LDOU01000015">
    <property type="protein sequence ID" value="KLV08117.1"/>
    <property type="molecule type" value="Genomic_DNA"/>
</dbReference>
<dbReference type="Proteomes" id="UP000035909">
    <property type="component" value="Unassembled WGS sequence"/>
</dbReference>
<protein>
    <submittedName>
        <fullName evidence="2">Esterase</fullName>
    </submittedName>
</protein>
<dbReference type="InterPro" id="IPR029058">
    <property type="entry name" value="AB_hydrolase_fold"/>
</dbReference>
<name>A0A0J1K0W7_9GAMM</name>
<dbReference type="Pfam" id="PF12146">
    <property type="entry name" value="Hydrolase_4"/>
    <property type="match status" value="1"/>
</dbReference>
<dbReference type="PATRIC" id="fig|320778.3.peg.3252"/>
<dbReference type="Gene3D" id="3.40.50.1820">
    <property type="entry name" value="alpha/beta hydrolase"/>
    <property type="match status" value="1"/>
</dbReference>
<proteinExistence type="predicted"/>
<gene>
    <name evidence="2" type="ORF">ABT57_14960</name>
</gene>
<dbReference type="PANTHER" id="PTHR43194">
    <property type="entry name" value="HYDROLASE ALPHA/BETA FOLD FAMILY"/>
    <property type="match status" value="1"/>
</dbReference>
<sequence>MSSKIYFSQRQAFSFRRQLINLTTRLHHTLAPGHACKVAKKVLLTPDRSKRKVDEPAGLIRRKVKTSEGNMMTYSLGTGPTWVLGHGWSGSSSQFFSLMEHIAASGFTALAFDNPAHGESEGQYGHLPGFVAALNDILAQQEAIVGVIAHSMGGAMVLESRHPLLEDKPVLLVAPVLNYTENLFSTVERSGYSMKLFNAVVDDIAQAYQYPLDRINPAARLEQRLADVVIVHDRKDRFASFSHSEKIGELEHVTLFPTDGLGHGRILQSDQLKRGFDHLVALTEASRAA</sequence>
<feature type="domain" description="Serine aminopeptidase S33" evidence="1">
    <location>
        <begin position="83"/>
        <end position="190"/>
    </location>
</feature>